<dbReference type="Proteomes" id="UP000285405">
    <property type="component" value="Unassembled WGS sequence"/>
</dbReference>
<comment type="caution">
    <text evidence="2">The sequence shown here is derived from an EMBL/GenBank/DDBJ whole genome shotgun (WGS) entry which is preliminary data.</text>
</comment>
<dbReference type="AlphaFoldDB" id="A0A420HHW5"/>
<feature type="region of interest" description="Disordered" evidence="1">
    <location>
        <begin position="180"/>
        <end position="220"/>
    </location>
</feature>
<feature type="region of interest" description="Disordered" evidence="1">
    <location>
        <begin position="324"/>
        <end position="467"/>
    </location>
</feature>
<dbReference type="EMBL" id="MCBR01019231">
    <property type="protein sequence ID" value="RKF57074.1"/>
    <property type="molecule type" value="Genomic_DNA"/>
</dbReference>
<organism evidence="2 3">
    <name type="scientific">Golovinomyces cichoracearum</name>
    <dbReference type="NCBI Taxonomy" id="62708"/>
    <lineage>
        <taxon>Eukaryota</taxon>
        <taxon>Fungi</taxon>
        <taxon>Dikarya</taxon>
        <taxon>Ascomycota</taxon>
        <taxon>Pezizomycotina</taxon>
        <taxon>Leotiomycetes</taxon>
        <taxon>Erysiphales</taxon>
        <taxon>Erysiphaceae</taxon>
        <taxon>Golovinomyces</taxon>
    </lineage>
</organism>
<evidence type="ECO:0000256" key="1">
    <source>
        <dbReference type="SAM" id="MobiDB-lite"/>
    </source>
</evidence>
<gene>
    <name evidence="2" type="ORF">GcC1_192014</name>
</gene>
<protein>
    <submittedName>
        <fullName evidence="2">Uncharacterized protein</fullName>
    </submittedName>
</protein>
<feature type="region of interest" description="Disordered" evidence="1">
    <location>
        <begin position="261"/>
        <end position="310"/>
    </location>
</feature>
<feature type="compositionally biased region" description="Polar residues" evidence="1">
    <location>
        <begin position="340"/>
        <end position="350"/>
    </location>
</feature>
<proteinExistence type="predicted"/>
<feature type="compositionally biased region" description="Polar residues" evidence="1">
    <location>
        <begin position="358"/>
        <end position="367"/>
    </location>
</feature>
<dbReference type="OrthoDB" id="4463286at2759"/>
<feature type="compositionally biased region" description="Polar residues" evidence="1">
    <location>
        <begin position="182"/>
        <end position="195"/>
    </location>
</feature>
<feature type="region of interest" description="Disordered" evidence="1">
    <location>
        <begin position="1"/>
        <end position="133"/>
    </location>
</feature>
<feature type="compositionally biased region" description="Polar residues" evidence="1">
    <location>
        <begin position="105"/>
        <end position="125"/>
    </location>
</feature>
<evidence type="ECO:0000313" key="2">
    <source>
        <dbReference type="EMBL" id="RKF57074.1"/>
    </source>
</evidence>
<reference evidence="2 3" key="1">
    <citation type="journal article" date="2018" name="BMC Genomics">
        <title>Comparative genome analyses reveal sequence features reflecting distinct modes of host-adaptation between dicot and monocot powdery mildew.</title>
        <authorList>
            <person name="Wu Y."/>
            <person name="Ma X."/>
            <person name="Pan Z."/>
            <person name="Kale S.D."/>
            <person name="Song Y."/>
            <person name="King H."/>
            <person name="Zhang Q."/>
            <person name="Presley C."/>
            <person name="Deng X."/>
            <person name="Wei C.I."/>
            <person name="Xiao S."/>
        </authorList>
    </citation>
    <scope>NUCLEOTIDE SEQUENCE [LARGE SCALE GENOMIC DNA]</scope>
    <source>
        <strain evidence="2">UCSC1</strain>
    </source>
</reference>
<feature type="compositionally biased region" description="Polar residues" evidence="1">
    <location>
        <begin position="261"/>
        <end position="296"/>
    </location>
</feature>
<evidence type="ECO:0000313" key="3">
    <source>
        <dbReference type="Proteomes" id="UP000285405"/>
    </source>
</evidence>
<sequence>MSATVAMTPSPVPHDRSSYMDIAHPSPSGQSKTASTAVTTAPPPTTNHGSRGGSKISKSMPKPPTHKYSPKSSRNEESSPIVVKKEPPSSPEMRHRPQKLDLKVTNGSSNNPSDGTSPFPSTSTRPAAGPLTARIDGLGIQEVGLACLSPGFNTQDPAMRDHLQKSISVRVQQRSLIEARMNKQNSSSENTGAETTKSREAAGAAPVKTPGTSKRKVPPGLSIVTPSHEEFAQERVIQSAPLNQTFTTGRYQPQPLTRHVANQPSNLSNTSHIHQVGSHSQACSPGRSASTKNSLSTHHHVPPMQNNNRLPPIIDIFGAASLPPRENISQGNPNIHAGASASNTPQSNNTRPPPFLSPGQSTTQPPISSKRPREYRSAEDAQVDLSGGRPELLPKLIHYGGHQPPTPPSPQTTNSTTQGESNRNNNGRRRTRAEYEEGETPPLGNGPSTARKTGSFGENRDSPMTNQMKREQFIRLCAEAWDLFHL</sequence>
<name>A0A420HHW5_9PEZI</name>
<feature type="compositionally biased region" description="Low complexity" evidence="1">
    <location>
        <begin position="411"/>
        <end position="425"/>
    </location>
</feature>
<feature type="compositionally biased region" description="Basic and acidic residues" evidence="1">
    <location>
        <begin position="73"/>
        <end position="102"/>
    </location>
</feature>
<accession>A0A420HHW5</accession>